<dbReference type="OrthoDB" id="1530at2759"/>
<evidence type="ECO:0000256" key="5">
    <source>
        <dbReference type="ARBA" id="ARBA00023244"/>
    </source>
</evidence>
<dbReference type="PROSITE" id="PS00169">
    <property type="entry name" value="D_ALA_DEHYDRATASE"/>
    <property type="match status" value="1"/>
</dbReference>
<evidence type="ECO:0000256" key="7">
    <source>
        <dbReference type="ARBA" id="ARBA00025861"/>
    </source>
</evidence>
<proteinExistence type="inferred from homology"/>
<keyword evidence="5 9" id="KW-0627">Porphyrin biosynthesis</keyword>
<keyword evidence="4 9" id="KW-0456">Lyase</keyword>
<evidence type="ECO:0000256" key="3">
    <source>
        <dbReference type="ARBA" id="ARBA00023133"/>
    </source>
</evidence>
<dbReference type="UniPathway" id="UPA00251">
    <property type="reaction ID" value="UER00318"/>
</dbReference>
<evidence type="ECO:0000256" key="9">
    <source>
        <dbReference type="RuleBase" id="RU000515"/>
    </source>
</evidence>
<evidence type="ECO:0000256" key="10">
    <source>
        <dbReference type="RuleBase" id="RU004161"/>
    </source>
</evidence>
<dbReference type="PANTHER" id="PTHR11458">
    <property type="entry name" value="DELTA-AMINOLEVULINIC ACID DEHYDRATASE"/>
    <property type="match status" value="1"/>
</dbReference>
<dbReference type="InterPro" id="IPR013785">
    <property type="entry name" value="Aldolase_TIM"/>
</dbReference>
<dbReference type="InterPro" id="IPR030656">
    <property type="entry name" value="ALAD_AS"/>
</dbReference>
<sequence length="100" mass="11048">MDFHNAKEAMSEIYSDIEEGADIIMIKPGMPYLDIVKTASLQIDNPIAVYQVSGEYAMIQAAIDKGWLSSDVIYESLIAFKRAGAQLIASYFAPQIAQEL</sequence>
<dbReference type="GO" id="GO:0005829">
    <property type="term" value="C:cytosol"/>
    <property type="evidence" value="ECO:0007669"/>
    <property type="project" value="TreeGrafter"/>
</dbReference>
<evidence type="ECO:0000256" key="1">
    <source>
        <dbReference type="ARBA" id="ARBA00004694"/>
    </source>
</evidence>
<dbReference type="EMBL" id="OB703985">
    <property type="protein sequence ID" value="CAD7238565.1"/>
    <property type="molecule type" value="Genomic_DNA"/>
</dbReference>
<gene>
    <name evidence="11" type="ORF">CTOB1V02_LOCUS16380</name>
</gene>
<evidence type="ECO:0000313" key="11">
    <source>
        <dbReference type="EMBL" id="CAD7238565.1"/>
    </source>
</evidence>
<reference evidence="11" key="1">
    <citation type="submission" date="2020-11" db="EMBL/GenBank/DDBJ databases">
        <authorList>
            <person name="Tran Van P."/>
        </authorList>
    </citation>
    <scope>NUCLEOTIDE SEQUENCE</scope>
</reference>
<dbReference type="SUPFAM" id="SSF51569">
    <property type="entry name" value="Aldolase"/>
    <property type="match status" value="1"/>
</dbReference>
<evidence type="ECO:0000256" key="2">
    <source>
        <dbReference type="ARBA" id="ARBA00008055"/>
    </source>
</evidence>
<dbReference type="SMART" id="SM01004">
    <property type="entry name" value="ALAD"/>
    <property type="match status" value="1"/>
</dbReference>
<dbReference type="Gene3D" id="3.20.20.70">
    <property type="entry name" value="Aldolase class I"/>
    <property type="match status" value="1"/>
</dbReference>
<comment type="subunit">
    <text evidence="7">Homooctamer; active form. Homohexamer; low activity form.</text>
</comment>
<dbReference type="PRINTS" id="PR00144">
    <property type="entry name" value="DALDHYDRTASE"/>
</dbReference>
<dbReference type="GO" id="GO:0004655">
    <property type="term" value="F:porphobilinogen synthase activity"/>
    <property type="evidence" value="ECO:0007669"/>
    <property type="project" value="UniProtKB-EC"/>
</dbReference>
<dbReference type="GO" id="GO:0006782">
    <property type="term" value="P:protoporphyrinogen IX biosynthetic process"/>
    <property type="evidence" value="ECO:0007669"/>
    <property type="project" value="UniProtKB-UniPathway"/>
</dbReference>
<evidence type="ECO:0000256" key="8">
    <source>
        <dbReference type="ARBA" id="ARBA00047651"/>
    </source>
</evidence>
<comment type="function">
    <text evidence="6">Catalyzes an early step in the biosynthesis of tetrapyrroles. Binds two molecules of 5-aminolevulinate per subunit, each at a distinct site, and catalyzes their condensation to form porphobilinogen.</text>
</comment>
<evidence type="ECO:0000256" key="6">
    <source>
        <dbReference type="ARBA" id="ARBA00025628"/>
    </source>
</evidence>
<protein>
    <recommendedName>
        <fullName evidence="9">Delta-aminolevulinic acid dehydratase</fullName>
        <ecNumber evidence="9">4.2.1.24</ecNumber>
    </recommendedName>
</protein>
<dbReference type="InterPro" id="IPR001731">
    <property type="entry name" value="ALAD"/>
</dbReference>
<dbReference type="Pfam" id="PF00490">
    <property type="entry name" value="ALAD"/>
    <property type="match status" value="1"/>
</dbReference>
<accession>A0A7R8WX87</accession>
<evidence type="ECO:0000256" key="4">
    <source>
        <dbReference type="ARBA" id="ARBA00023239"/>
    </source>
</evidence>
<comment type="catalytic activity">
    <reaction evidence="8 9">
        <text>2 5-aminolevulinate = porphobilinogen + 2 H2O + H(+)</text>
        <dbReference type="Rhea" id="RHEA:24064"/>
        <dbReference type="ChEBI" id="CHEBI:15377"/>
        <dbReference type="ChEBI" id="CHEBI:15378"/>
        <dbReference type="ChEBI" id="CHEBI:58126"/>
        <dbReference type="ChEBI" id="CHEBI:356416"/>
        <dbReference type="EC" id="4.2.1.24"/>
    </reaction>
</comment>
<feature type="non-terminal residue" evidence="11">
    <location>
        <position position="100"/>
    </location>
</feature>
<name>A0A7R8WX87_9CRUS</name>
<dbReference type="AlphaFoldDB" id="A0A7R8WX87"/>
<comment type="similarity">
    <text evidence="2 10">Belongs to the ALAD family.</text>
</comment>
<dbReference type="GO" id="GO:0008270">
    <property type="term" value="F:zinc ion binding"/>
    <property type="evidence" value="ECO:0007669"/>
    <property type="project" value="TreeGrafter"/>
</dbReference>
<comment type="pathway">
    <text evidence="1">Porphyrin-containing compound metabolism; protoporphyrin-IX biosynthesis; coproporphyrinogen-III from 5-aminolevulinate: step 1/4.</text>
</comment>
<dbReference type="EC" id="4.2.1.24" evidence="9"/>
<organism evidence="11">
    <name type="scientific">Cyprideis torosa</name>
    <dbReference type="NCBI Taxonomy" id="163714"/>
    <lineage>
        <taxon>Eukaryota</taxon>
        <taxon>Metazoa</taxon>
        <taxon>Ecdysozoa</taxon>
        <taxon>Arthropoda</taxon>
        <taxon>Crustacea</taxon>
        <taxon>Oligostraca</taxon>
        <taxon>Ostracoda</taxon>
        <taxon>Podocopa</taxon>
        <taxon>Podocopida</taxon>
        <taxon>Cytherocopina</taxon>
        <taxon>Cytheroidea</taxon>
        <taxon>Cytherideidae</taxon>
        <taxon>Cyprideis</taxon>
    </lineage>
</organism>
<keyword evidence="3" id="KW-0350">Heme biosynthesis</keyword>
<dbReference type="PANTHER" id="PTHR11458:SF0">
    <property type="entry name" value="DELTA-AMINOLEVULINIC ACID DEHYDRATASE"/>
    <property type="match status" value="1"/>
</dbReference>